<protein>
    <submittedName>
        <fullName evidence="1">Uncharacterized protein</fullName>
    </submittedName>
</protein>
<name>A0A2V3J4S0_9FLOR</name>
<reference evidence="1 2" key="1">
    <citation type="journal article" date="2018" name="Mol. Biol. Evol.">
        <title>Analysis of the draft genome of the red seaweed Gracilariopsis chorda provides insights into genome size evolution in Rhodophyta.</title>
        <authorList>
            <person name="Lee J."/>
            <person name="Yang E.C."/>
            <person name="Graf L."/>
            <person name="Yang J.H."/>
            <person name="Qiu H."/>
            <person name="Zel Zion U."/>
            <person name="Chan C.X."/>
            <person name="Stephens T.G."/>
            <person name="Weber A.P.M."/>
            <person name="Boo G.H."/>
            <person name="Boo S.M."/>
            <person name="Kim K.M."/>
            <person name="Shin Y."/>
            <person name="Jung M."/>
            <person name="Lee S.J."/>
            <person name="Yim H.S."/>
            <person name="Lee J.H."/>
            <person name="Bhattacharya D."/>
            <person name="Yoon H.S."/>
        </authorList>
    </citation>
    <scope>NUCLEOTIDE SEQUENCE [LARGE SCALE GENOMIC DNA]</scope>
    <source>
        <strain evidence="1 2">SKKU-2015</strain>
        <tissue evidence="1">Whole body</tissue>
    </source>
</reference>
<comment type="caution">
    <text evidence="1">The sequence shown here is derived from an EMBL/GenBank/DDBJ whole genome shotgun (WGS) entry which is preliminary data.</text>
</comment>
<dbReference type="AlphaFoldDB" id="A0A2V3J4S0"/>
<evidence type="ECO:0000313" key="2">
    <source>
        <dbReference type="Proteomes" id="UP000247409"/>
    </source>
</evidence>
<dbReference type="EMBL" id="NBIV01000014">
    <property type="protein sequence ID" value="PXF48370.1"/>
    <property type="molecule type" value="Genomic_DNA"/>
</dbReference>
<proteinExistence type="predicted"/>
<organism evidence="1 2">
    <name type="scientific">Gracilariopsis chorda</name>
    <dbReference type="NCBI Taxonomy" id="448386"/>
    <lineage>
        <taxon>Eukaryota</taxon>
        <taxon>Rhodophyta</taxon>
        <taxon>Florideophyceae</taxon>
        <taxon>Rhodymeniophycidae</taxon>
        <taxon>Gracilariales</taxon>
        <taxon>Gracilariaceae</taxon>
        <taxon>Gracilariopsis</taxon>
    </lineage>
</organism>
<dbReference type="Proteomes" id="UP000247409">
    <property type="component" value="Unassembled WGS sequence"/>
</dbReference>
<gene>
    <name evidence="1" type="ORF">BWQ96_01830</name>
</gene>
<accession>A0A2V3J4S0</accession>
<evidence type="ECO:0000313" key="1">
    <source>
        <dbReference type="EMBL" id="PXF48370.1"/>
    </source>
</evidence>
<keyword evidence="2" id="KW-1185">Reference proteome</keyword>
<sequence>MNVTNLLNESVTGVEALAATLSEKRIIRDMLESLYVMRVYDFLMEGEPGEGSEDEDNDMDEMKLSFIESLNYSGFDEAELMLSNVENIQSVMASEFDVAELLNTIDYELHPFYILLALY</sequence>